<sequence>MADASLRPHAPPRRDLMSRDGGGASTAAAAAAAARAAEAADLGALQREQLAAGRYAEAARTEKRLGELKMAAEQQALEELRLRQASELSSLRQQFQEEGAAFASAWDAEMRQLASAAAAAEQAQMERCLNDLAEVKAAPTTTPRATFRASPALLNLRRVQAALVQQRQFLKAQQVQQQADEMQAAEMGAQAAAADARHRVDEAKLAARQAKEQEALALRLTMAESEAKLRRQDEMQRMTRRQQALWQATERSHARERLQLESALRGTLGIKRPTNLLALPSIGTSIAATTLLSSPKTVAAAPQLQWDAPLPQQQLQQLQQLQQQQPGRATTPVGGSPAAGGSVSRSGGTLAATQPQKGAGAGGRGRGTASLAAPRASGTHRLAAPGAATGHWALSSTAAAPATEDLADSFFGGTVSRGASGITMAQEAGAPPWPPLVGAAAGEPGTSRGDNSDGRPGGLSQHAGPVHLGRPVTRQAPAGRSGSGGPAQPLSGVDGGSSSGSSRDNGVTRLPSDGGGEQASTLTAASEHAQQHCNVDVRQVEGQQLPPDFMPWRGAVSVFNTLEPEPLLQALCLEGSHAAGEGEAGDEGEAGPAEGLQQGLGGEERQGQQHEQEEDWQERWQQDR</sequence>
<feature type="compositionally biased region" description="Low complexity" evidence="2">
    <location>
        <begin position="315"/>
        <end position="348"/>
    </location>
</feature>
<dbReference type="GeneID" id="25740075"/>
<organism evidence="3 4">
    <name type="scientific">Monoraphidium neglectum</name>
    <dbReference type="NCBI Taxonomy" id="145388"/>
    <lineage>
        <taxon>Eukaryota</taxon>
        <taxon>Viridiplantae</taxon>
        <taxon>Chlorophyta</taxon>
        <taxon>core chlorophytes</taxon>
        <taxon>Chlorophyceae</taxon>
        <taxon>CS clade</taxon>
        <taxon>Sphaeropleales</taxon>
        <taxon>Selenastraceae</taxon>
        <taxon>Monoraphidium</taxon>
    </lineage>
</organism>
<evidence type="ECO:0000313" key="3">
    <source>
        <dbReference type="EMBL" id="KIZ00763.1"/>
    </source>
</evidence>
<dbReference type="InterPro" id="IPR006311">
    <property type="entry name" value="TAT_signal"/>
</dbReference>
<evidence type="ECO:0000256" key="1">
    <source>
        <dbReference type="SAM" id="Coils"/>
    </source>
</evidence>
<dbReference type="EMBL" id="KK101472">
    <property type="protein sequence ID" value="KIZ00763.1"/>
    <property type="molecule type" value="Genomic_DNA"/>
</dbReference>
<dbReference type="PANTHER" id="PTHR47026:SF2">
    <property type="entry name" value="FLAGELLAR ASSOCIATED PROTEIN"/>
    <property type="match status" value="1"/>
</dbReference>
<feature type="region of interest" description="Disordered" evidence="2">
    <location>
        <begin position="425"/>
        <end position="530"/>
    </location>
</feature>
<feature type="region of interest" description="Disordered" evidence="2">
    <location>
        <begin position="315"/>
        <end position="379"/>
    </location>
</feature>
<dbReference type="Proteomes" id="UP000054498">
    <property type="component" value="Unassembled WGS sequence"/>
</dbReference>
<feature type="region of interest" description="Disordered" evidence="2">
    <location>
        <begin position="1"/>
        <end position="24"/>
    </location>
</feature>
<dbReference type="KEGG" id="mng:MNEG_7199"/>
<feature type="compositionally biased region" description="Low complexity" evidence="2">
    <location>
        <begin position="474"/>
        <end position="492"/>
    </location>
</feature>
<keyword evidence="4" id="KW-1185">Reference proteome</keyword>
<protein>
    <submittedName>
        <fullName evidence="3">Uncharacterized protein</fullName>
    </submittedName>
</protein>
<dbReference type="PANTHER" id="PTHR47026">
    <property type="entry name" value="PIGMENTOSA GTPASE REGULATOR-LIKE PROTEIN, PUTATIVE-RELATED"/>
    <property type="match status" value="1"/>
</dbReference>
<name>A0A0D2JNN3_9CHLO</name>
<dbReference type="AlphaFoldDB" id="A0A0D2JNN3"/>
<feature type="coiled-coil region" evidence="1">
    <location>
        <begin position="193"/>
        <end position="228"/>
    </location>
</feature>
<reference evidence="3 4" key="1">
    <citation type="journal article" date="2013" name="BMC Genomics">
        <title>Reconstruction of the lipid metabolism for the microalga Monoraphidium neglectum from its genome sequence reveals characteristics suitable for biofuel production.</title>
        <authorList>
            <person name="Bogen C."/>
            <person name="Al-Dilaimi A."/>
            <person name="Albersmeier A."/>
            <person name="Wichmann J."/>
            <person name="Grundmann M."/>
            <person name="Rupp O."/>
            <person name="Lauersen K.J."/>
            <person name="Blifernez-Klassen O."/>
            <person name="Kalinowski J."/>
            <person name="Goesmann A."/>
            <person name="Mussgnug J.H."/>
            <person name="Kruse O."/>
        </authorList>
    </citation>
    <scope>NUCLEOTIDE SEQUENCE [LARGE SCALE GENOMIC DNA]</scope>
    <source>
        <strain evidence="3 4">SAG 48.87</strain>
    </source>
</reference>
<evidence type="ECO:0000256" key="2">
    <source>
        <dbReference type="SAM" id="MobiDB-lite"/>
    </source>
</evidence>
<feature type="region of interest" description="Disordered" evidence="2">
    <location>
        <begin position="578"/>
        <end position="624"/>
    </location>
</feature>
<dbReference type="PROSITE" id="PS51318">
    <property type="entry name" value="TAT"/>
    <property type="match status" value="1"/>
</dbReference>
<dbReference type="RefSeq" id="XP_013899782.1">
    <property type="nucleotide sequence ID" value="XM_014044328.1"/>
</dbReference>
<accession>A0A0D2JNN3</accession>
<dbReference type="OrthoDB" id="10686273at2759"/>
<proteinExistence type="predicted"/>
<evidence type="ECO:0000313" key="4">
    <source>
        <dbReference type="Proteomes" id="UP000054498"/>
    </source>
</evidence>
<keyword evidence="1" id="KW-0175">Coiled coil</keyword>
<feature type="compositionally biased region" description="Basic and acidic residues" evidence="2">
    <location>
        <begin position="602"/>
        <end position="624"/>
    </location>
</feature>
<gene>
    <name evidence="3" type="ORF">MNEG_7199</name>
</gene>